<dbReference type="PANTHER" id="PTHR14963">
    <property type="entry name" value="RHO GTPASE ACTIVATING PROTEIN 18,19-RELATED"/>
    <property type="match status" value="1"/>
</dbReference>
<dbReference type="Pfam" id="PF00620">
    <property type="entry name" value="RhoGAP"/>
    <property type="match status" value="1"/>
</dbReference>
<dbReference type="WBParaSite" id="MCU_011078-RB">
    <property type="protein sequence ID" value="MCU_011078-RB"/>
    <property type="gene ID" value="MCU_011078"/>
</dbReference>
<organism evidence="4">
    <name type="scientific">Mesocestoides corti</name>
    <name type="common">Flatworm</name>
    <dbReference type="NCBI Taxonomy" id="53468"/>
    <lineage>
        <taxon>Eukaryota</taxon>
        <taxon>Metazoa</taxon>
        <taxon>Spiralia</taxon>
        <taxon>Lophotrochozoa</taxon>
        <taxon>Platyhelminthes</taxon>
        <taxon>Cestoda</taxon>
        <taxon>Eucestoda</taxon>
        <taxon>Cyclophyllidea</taxon>
        <taxon>Mesocestoididae</taxon>
        <taxon>Mesocestoides</taxon>
    </lineage>
</organism>
<reference evidence="4" key="1">
    <citation type="submission" date="2019-11" db="UniProtKB">
        <authorList>
            <consortium name="WormBaseParasite"/>
        </authorList>
    </citation>
    <scope>IDENTIFICATION</scope>
</reference>
<feature type="region of interest" description="Disordered" evidence="2">
    <location>
        <begin position="542"/>
        <end position="608"/>
    </location>
</feature>
<evidence type="ECO:0000259" key="3">
    <source>
        <dbReference type="PROSITE" id="PS50238"/>
    </source>
</evidence>
<feature type="compositionally biased region" description="Basic and acidic residues" evidence="2">
    <location>
        <begin position="553"/>
        <end position="565"/>
    </location>
</feature>
<proteinExistence type="predicted"/>
<dbReference type="AlphaFoldDB" id="A0A5K3FRZ8"/>
<accession>A0A5K3FRZ8</accession>
<feature type="domain" description="Rho-GAP" evidence="3">
    <location>
        <begin position="185"/>
        <end position="460"/>
    </location>
</feature>
<keyword evidence="1" id="KW-0343">GTPase activation</keyword>
<dbReference type="PROSITE" id="PS50238">
    <property type="entry name" value="RHOGAP"/>
    <property type="match status" value="1"/>
</dbReference>
<dbReference type="SUPFAM" id="SSF48350">
    <property type="entry name" value="GTPase activation domain, GAP"/>
    <property type="match status" value="1"/>
</dbReference>
<protein>
    <submittedName>
        <fullName evidence="4">Rho-GAP domain-containing protein</fullName>
    </submittedName>
</protein>
<dbReference type="InterPro" id="IPR000198">
    <property type="entry name" value="RhoGAP_dom"/>
</dbReference>
<evidence type="ECO:0000256" key="1">
    <source>
        <dbReference type="ARBA" id="ARBA00022468"/>
    </source>
</evidence>
<dbReference type="GO" id="GO:0007165">
    <property type="term" value="P:signal transduction"/>
    <property type="evidence" value="ECO:0007669"/>
    <property type="project" value="InterPro"/>
</dbReference>
<name>A0A5K3FRZ8_MESCO</name>
<dbReference type="InterPro" id="IPR008936">
    <property type="entry name" value="Rho_GTPase_activation_prot"/>
</dbReference>
<dbReference type="SMART" id="SM00324">
    <property type="entry name" value="RhoGAP"/>
    <property type="match status" value="1"/>
</dbReference>
<evidence type="ECO:0000313" key="4">
    <source>
        <dbReference type="WBParaSite" id="MCU_011078-RB"/>
    </source>
</evidence>
<dbReference type="Gene3D" id="1.10.555.10">
    <property type="entry name" value="Rho GTPase activation protein"/>
    <property type="match status" value="1"/>
</dbReference>
<dbReference type="GO" id="GO:0005096">
    <property type="term" value="F:GTPase activator activity"/>
    <property type="evidence" value="ECO:0007669"/>
    <property type="project" value="UniProtKB-KW"/>
</dbReference>
<dbReference type="PANTHER" id="PTHR14963:SF7">
    <property type="entry name" value="RHO GTPASE-ACTIVATING PROTEIN 19"/>
    <property type="match status" value="1"/>
</dbReference>
<sequence>MEGDNASVRAEMLQRAALLAAGEHSEEAWYLVHLFQRTQPEELLRICHFTLATFLELDYEYFDEGWPLRSRLDTTPDATLLINRPSRHRSRIWRPKCGRFRSRSPPQRPVLESDQGACRQCHGIDLTDLSTFDTPKMKLGWIKGRNLLPSKLSVFTLTPSSALPTTIGSPLSITASSKDTKNGPRSLDDCFHNWYESRPLWLSFTGNIDFILCQYIIDFLLGRPDLLSTEGLFRRPGSLSRTKHLYTQLKNYVLSGYLGTVRPCSSATCVSTVNSSRPAQSQRCTDITCLLDSALVYDVAGVLLRCLSSARIATNNSNNSDTGLIPPKATELFVQTTQLQYHLKDRHPPYRLDPSNDWMHLLCHGRQLLAYRIIIQLLLPSPERHLLMKLLSLLHKVASNTLETKMSSEALARCLAVAVFGLPEETEAMGSYIDTLINLIELFEELEILPMTIYHKVRAFLKSRLGTSPQKRSNKIGNECGRCIPVTIDKSALKRSWATCQVLPGTTAVNTPPRSFGYASKENRPFPLSHLCIWSRSPQPENWISGTSPRSPEAGKKEPSEERPPRAHSPFRNWKKRRSTESLKKSRSLCLDPKSALKNADKGLSSRH</sequence>
<evidence type="ECO:0000256" key="2">
    <source>
        <dbReference type="SAM" id="MobiDB-lite"/>
    </source>
</evidence>